<sequence length="59" mass="6501">MRNRPAGLIRNPVLSDEHIEDGLIRPLGFTGAFAGLWAWDLTGGGHHADFDEVTYRSGH</sequence>
<dbReference type="Gene3D" id="2.60.120.200">
    <property type="match status" value="1"/>
</dbReference>
<evidence type="ECO:0000313" key="2">
    <source>
        <dbReference type="EMBL" id="MFE9228505.1"/>
    </source>
</evidence>
<gene>
    <name evidence="2" type="ORF">ACFYM3_28550</name>
</gene>
<dbReference type="RefSeq" id="WP_358284724.1">
    <property type="nucleotide sequence ID" value="NZ_JBEYGJ010000020.1"/>
</dbReference>
<organism evidence="2 3">
    <name type="scientific">Streptomyces massasporeus</name>
    <dbReference type="NCBI Taxonomy" id="67324"/>
    <lineage>
        <taxon>Bacteria</taxon>
        <taxon>Bacillati</taxon>
        <taxon>Actinomycetota</taxon>
        <taxon>Actinomycetes</taxon>
        <taxon>Kitasatosporales</taxon>
        <taxon>Streptomycetaceae</taxon>
        <taxon>Streptomyces</taxon>
    </lineage>
</organism>
<keyword evidence="3" id="KW-1185">Reference proteome</keyword>
<dbReference type="Proteomes" id="UP001601288">
    <property type="component" value="Unassembled WGS sequence"/>
</dbReference>
<dbReference type="InterPro" id="IPR041542">
    <property type="entry name" value="GH43_C2"/>
</dbReference>
<reference evidence="2 3" key="1">
    <citation type="submission" date="2024-10" db="EMBL/GenBank/DDBJ databases">
        <title>The Natural Products Discovery Center: Release of the First 8490 Sequenced Strains for Exploring Actinobacteria Biosynthetic Diversity.</title>
        <authorList>
            <person name="Kalkreuter E."/>
            <person name="Kautsar S.A."/>
            <person name="Yang D."/>
            <person name="Bader C.D."/>
            <person name="Teijaro C.N."/>
            <person name="Fluegel L."/>
            <person name="Davis C.M."/>
            <person name="Simpson J.R."/>
            <person name="Lauterbach L."/>
            <person name="Steele A.D."/>
            <person name="Gui C."/>
            <person name="Meng S."/>
            <person name="Li G."/>
            <person name="Viehrig K."/>
            <person name="Ye F."/>
            <person name="Su P."/>
            <person name="Kiefer A.F."/>
            <person name="Nichols A."/>
            <person name="Cepeda A.J."/>
            <person name="Yan W."/>
            <person name="Fan B."/>
            <person name="Jiang Y."/>
            <person name="Adhikari A."/>
            <person name="Zheng C.-J."/>
            <person name="Schuster L."/>
            <person name="Cowan T.M."/>
            <person name="Smanski M.J."/>
            <person name="Chevrette M.G."/>
            <person name="De Carvalho L.P.S."/>
            <person name="Shen B."/>
        </authorList>
    </citation>
    <scope>NUCLEOTIDE SEQUENCE [LARGE SCALE GENOMIC DNA]</scope>
    <source>
        <strain evidence="2 3">NPDC007066</strain>
    </source>
</reference>
<protein>
    <recommendedName>
        <fullName evidence="1">Beta-xylosidase C-terminal Concanavalin A-like domain-containing protein</fullName>
    </recommendedName>
</protein>
<dbReference type="Pfam" id="PF17851">
    <property type="entry name" value="GH43_C2"/>
    <property type="match status" value="1"/>
</dbReference>
<name>A0ABW6LJA2_9ACTN</name>
<dbReference type="SUPFAM" id="SSF49899">
    <property type="entry name" value="Concanavalin A-like lectins/glucanases"/>
    <property type="match status" value="1"/>
</dbReference>
<feature type="domain" description="Beta-xylosidase C-terminal Concanavalin A-like" evidence="1">
    <location>
        <begin position="13"/>
        <end position="56"/>
    </location>
</feature>
<dbReference type="InterPro" id="IPR013320">
    <property type="entry name" value="ConA-like_dom_sf"/>
</dbReference>
<accession>A0ABW6LJA2</accession>
<dbReference type="EMBL" id="JBIAFP010000019">
    <property type="protein sequence ID" value="MFE9228505.1"/>
    <property type="molecule type" value="Genomic_DNA"/>
</dbReference>
<proteinExistence type="predicted"/>
<comment type="caution">
    <text evidence="2">The sequence shown here is derived from an EMBL/GenBank/DDBJ whole genome shotgun (WGS) entry which is preliminary data.</text>
</comment>
<evidence type="ECO:0000313" key="3">
    <source>
        <dbReference type="Proteomes" id="UP001601288"/>
    </source>
</evidence>
<evidence type="ECO:0000259" key="1">
    <source>
        <dbReference type="Pfam" id="PF17851"/>
    </source>
</evidence>